<keyword evidence="3" id="KW-1185">Reference proteome</keyword>
<protein>
    <submittedName>
        <fullName evidence="2">Uncharacterized protein</fullName>
    </submittedName>
</protein>
<reference evidence="2" key="1">
    <citation type="submission" date="2023-06" db="EMBL/GenBank/DDBJ databases">
        <authorList>
            <person name="Noh H."/>
        </authorList>
    </citation>
    <scope>NUCLEOTIDE SEQUENCE</scope>
    <source>
        <strain evidence="2">DUCC20226</strain>
    </source>
</reference>
<accession>A0AAD9SP35</accession>
<evidence type="ECO:0000256" key="1">
    <source>
        <dbReference type="SAM" id="MobiDB-lite"/>
    </source>
</evidence>
<dbReference type="AlphaFoldDB" id="A0AAD9SP35"/>
<feature type="compositionally biased region" description="Polar residues" evidence="1">
    <location>
        <begin position="1"/>
        <end position="12"/>
    </location>
</feature>
<feature type="compositionally biased region" description="Basic residues" evidence="1">
    <location>
        <begin position="468"/>
        <end position="479"/>
    </location>
</feature>
<feature type="region of interest" description="Disordered" evidence="1">
    <location>
        <begin position="1"/>
        <end position="48"/>
    </location>
</feature>
<gene>
    <name evidence="2" type="ORF">N8I77_004751</name>
</gene>
<feature type="compositionally biased region" description="Polar residues" evidence="1">
    <location>
        <begin position="328"/>
        <end position="340"/>
    </location>
</feature>
<name>A0AAD9SP35_PHOAM</name>
<feature type="region of interest" description="Disordered" evidence="1">
    <location>
        <begin position="311"/>
        <end position="356"/>
    </location>
</feature>
<dbReference type="Proteomes" id="UP001265746">
    <property type="component" value="Unassembled WGS sequence"/>
</dbReference>
<feature type="region of interest" description="Disordered" evidence="1">
    <location>
        <begin position="624"/>
        <end position="659"/>
    </location>
</feature>
<comment type="caution">
    <text evidence="2">The sequence shown here is derived from an EMBL/GenBank/DDBJ whole genome shotgun (WGS) entry which is preliminary data.</text>
</comment>
<evidence type="ECO:0000313" key="2">
    <source>
        <dbReference type="EMBL" id="KAK2611412.1"/>
    </source>
</evidence>
<sequence length="659" mass="72492">MERQAGSKSPSDAGSRAQPQEKKDPALPNLNKATRLPPAGQLHPPQLKYPPAIFRGDLNVPSHFPVFPANMQPFLDFSSQPLWAGNGVPNFDPFLPMPNLPGQIAGRPAGSDFGFAPAGAMFNQFRRDPFMQLPAGPFDSFGSNPFNLAMDSMHMPAEPLVKVEDKASSIPLICLLCPKQPKFSDVSHLLTHISSKSHLAAQFKLQHSGKNEDKRTLDRYKLWSDSNGVDKLVENRIAAKELKKPAKRLRLTSVEKTTGKNVKLEDDDDLGVHLDNASLRPNANAWHLHAPRDNSFETLYAIPSYNDHSAYPFPDSPQSSAYIKQETSRSGTDTANTSFLPESADGDAGDESSKLKGTVYPGMGLFDAATPIQKRKRNQKKHASVVRNMEMASASIGPDEEVWDNTMSEVTRTRNVYDSPSIDGSPDSKDDLPSTTKKRRSRRTAVATAGPRRQTRAATRAANNEKVGKRRSARQNKKLVKVEEDLASDEDNSSHRLDDDDVDIVAGGDIFQGHRQNRQDANGAPSGNRFDLAFRNAMHSLPSNTPLMTASSLFPRPNQSFFPGFGMKENDGMAFSMHQPGAMPSYFAQHRQNVQNASGFNPLCLQRQDSYPFLYGSHSFEAPKPPTPVFQNLNGPDFGALDSAPSFPSGQAQHEDFDV</sequence>
<dbReference type="EMBL" id="JAUJFL010000002">
    <property type="protein sequence ID" value="KAK2611412.1"/>
    <property type="molecule type" value="Genomic_DNA"/>
</dbReference>
<evidence type="ECO:0000313" key="3">
    <source>
        <dbReference type="Proteomes" id="UP001265746"/>
    </source>
</evidence>
<feature type="region of interest" description="Disordered" evidence="1">
    <location>
        <begin position="370"/>
        <end position="392"/>
    </location>
</feature>
<feature type="compositionally biased region" description="Low complexity" evidence="1">
    <location>
        <begin position="444"/>
        <end position="462"/>
    </location>
</feature>
<proteinExistence type="predicted"/>
<feature type="region of interest" description="Disordered" evidence="1">
    <location>
        <begin position="415"/>
        <end position="501"/>
    </location>
</feature>
<organism evidence="2 3">
    <name type="scientific">Phomopsis amygdali</name>
    <name type="common">Fusicoccum amygdali</name>
    <dbReference type="NCBI Taxonomy" id="1214568"/>
    <lineage>
        <taxon>Eukaryota</taxon>
        <taxon>Fungi</taxon>
        <taxon>Dikarya</taxon>
        <taxon>Ascomycota</taxon>
        <taxon>Pezizomycotina</taxon>
        <taxon>Sordariomycetes</taxon>
        <taxon>Sordariomycetidae</taxon>
        <taxon>Diaporthales</taxon>
        <taxon>Diaporthaceae</taxon>
        <taxon>Diaporthe</taxon>
    </lineage>
</organism>
<feature type="compositionally biased region" description="Basic residues" evidence="1">
    <location>
        <begin position="373"/>
        <end position="384"/>
    </location>
</feature>